<evidence type="ECO:0000313" key="3">
    <source>
        <dbReference type="EMBL" id="NKY53163.1"/>
    </source>
</evidence>
<comment type="caution">
    <text evidence="3">The sequence shown here is derived from an EMBL/GenBank/DDBJ whole genome shotgun (WGS) entry which is preliminary data.</text>
</comment>
<feature type="compositionally biased region" description="Basic and acidic residues" evidence="1">
    <location>
        <begin position="36"/>
        <end position="49"/>
    </location>
</feature>
<keyword evidence="4" id="KW-1185">Reference proteome</keyword>
<protein>
    <submittedName>
        <fullName evidence="3">DUF397 domain-containing protein</fullName>
    </submittedName>
</protein>
<dbReference type="AlphaFoldDB" id="A0A846Y1M9"/>
<dbReference type="InterPro" id="IPR007278">
    <property type="entry name" value="DUF397"/>
</dbReference>
<feature type="domain" description="DUF397" evidence="2">
    <location>
        <begin position="55"/>
        <end position="102"/>
    </location>
</feature>
<evidence type="ECO:0000259" key="2">
    <source>
        <dbReference type="Pfam" id="PF04149"/>
    </source>
</evidence>
<dbReference type="Proteomes" id="UP000565711">
    <property type="component" value="Unassembled WGS sequence"/>
</dbReference>
<gene>
    <name evidence="3" type="ORF">HGA08_23470</name>
</gene>
<dbReference type="Pfam" id="PF04149">
    <property type="entry name" value="DUF397"/>
    <property type="match status" value="1"/>
</dbReference>
<evidence type="ECO:0000313" key="4">
    <source>
        <dbReference type="Proteomes" id="UP000565711"/>
    </source>
</evidence>
<accession>A0A846Y1M9</accession>
<name>A0A846Y1M9_9NOCA</name>
<evidence type="ECO:0000256" key="1">
    <source>
        <dbReference type="SAM" id="MobiDB-lite"/>
    </source>
</evidence>
<feature type="region of interest" description="Disordered" evidence="1">
    <location>
        <begin position="18"/>
        <end position="50"/>
    </location>
</feature>
<organism evidence="3 4">
    <name type="scientific">Nocardia vermiculata</name>
    <dbReference type="NCBI Taxonomy" id="257274"/>
    <lineage>
        <taxon>Bacteria</taxon>
        <taxon>Bacillati</taxon>
        <taxon>Actinomycetota</taxon>
        <taxon>Actinomycetes</taxon>
        <taxon>Mycobacteriales</taxon>
        <taxon>Nocardiaceae</taxon>
        <taxon>Nocardia</taxon>
    </lineage>
</organism>
<proteinExistence type="predicted"/>
<dbReference type="EMBL" id="JAAXOP010000016">
    <property type="protein sequence ID" value="NKY53163.1"/>
    <property type="molecule type" value="Genomic_DNA"/>
</dbReference>
<reference evidence="3 4" key="1">
    <citation type="submission" date="2020-04" db="EMBL/GenBank/DDBJ databases">
        <title>MicrobeNet Type strains.</title>
        <authorList>
            <person name="Nicholson A.C."/>
        </authorList>
    </citation>
    <scope>NUCLEOTIDE SEQUENCE [LARGE SCALE GENOMIC DNA]</scope>
    <source>
        <strain evidence="3 4">JCM 12354</strain>
    </source>
</reference>
<sequence>MPIRTDFRRLRYHLREPNRVGARQRPAGRPVGTDIDQEHSVEAKNRDIEPGAVWQRSGEGAGGVEIAFLASGNIGLRDAKNPDGPTLIFTPGEWRAFVAGAKDGEFNRPGAATA</sequence>